<comment type="caution">
    <text evidence="1">The sequence shown here is derived from an EMBL/GenBank/DDBJ whole genome shotgun (WGS) entry which is preliminary data.</text>
</comment>
<organism evidence="1 2">
    <name type="scientific">Arthrobacter terricola</name>
    <dbReference type="NCBI Taxonomy" id="2547396"/>
    <lineage>
        <taxon>Bacteria</taxon>
        <taxon>Bacillati</taxon>
        <taxon>Actinomycetota</taxon>
        <taxon>Actinomycetes</taxon>
        <taxon>Micrococcales</taxon>
        <taxon>Micrococcaceae</taxon>
        <taxon>Arthrobacter</taxon>
    </lineage>
</organism>
<dbReference type="Proteomes" id="UP000295511">
    <property type="component" value="Unassembled WGS sequence"/>
</dbReference>
<accession>A0A4R5KJM3</accession>
<dbReference type="RefSeq" id="WP_133204434.1">
    <property type="nucleotide sequence ID" value="NZ_SMRU01000012.1"/>
</dbReference>
<sequence>MLPDPARPPAGPIYALAAPGLAELAGGRSDDAAAVSAADGVVLHTDWPVLVDAEEALAALGQPAADDLRERAADYADLVSSLFDGPALLVGQLPRLIPGKDQVTVLAESWHGFPAGSLAFAATTDAGEAWCFVRRDVVIDPATGEVRHLSVWPKVQPITGFRALSGGPMDAVFTLGEYASFLIPGWGPLVAGVVHVIRDNIHGGGEGKKPPPPPLPAADAILIAARAYISERVEEYETMIRELYAEYLIKSAQAKDDGDIARMSQFRGTVNAILTSSSFTKLAVLGDSTFRRRGAFAWAFANQFQLLLFRQGIVLDGWAYQHLPADNSGVVLKNLSDSPSWPELPNRLLGFLSSLRDLADTLRADAEELASHVISKIQEHGYWGQSYSRDGFQSPPEWHVEYYYYTDSARPGEELGKEIPSKKNSNAKGNAEAACARYAAELPGKLYGDKYGVGLDQVAQLASTVAKTAWSALENLELFIVPCAKDWDSGDVLRALGVWPGEDLKPTLYGGAQVRRWGDFQPLDAAEITPGFLNADSSAVCNVRRGQGLELRLPEDVIPVGEPAGTAPKPAFAVQVRCLVPEEASGPRDVRGRELAVGWADLMASSDEGTRRSGSRVVWLPPTKHTASGKVWLSRTVTIPLPAYGGSPVIRIEGHGDHWAPDIVSVRVAILDPTFPAIVV</sequence>
<evidence type="ECO:0000313" key="1">
    <source>
        <dbReference type="EMBL" id="TDF95703.1"/>
    </source>
</evidence>
<name>A0A4R5KJM3_9MICC</name>
<proteinExistence type="predicted"/>
<protein>
    <submittedName>
        <fullName evidence="1">Uncharacterized protein</fullName>
    </submittedName>
</protein>
<dbReference type="EMBL" id="SMRU01000012">
    <property type="protein sequence ID" value="TDF95703.1"/>
    <property type="molecule type" value="Genomic_DNA"/>
</dbReference>
<evidence type="ECO:0000313" key="2">
    <source>
        <dbReference type="Proteomes" id="UP000295511"/>
    </source>
</evidence>
<reference evidence="1 2" key="1">
    <citation type="submission" date="2019-03" db="EMBL/GenBank/DDBJ databases">
        <title>Whole genome sequence of Arthrobacter sp JH1-1.</title>
        <authorList>
            <person name="Trinh H.N."/>
        </authorList>
    </citation>
    <scope>NUCLEOTIDE SEQUENCE [LARGE SCALE GENOMIC DNA]</scope>
    <source>
        <strain evidence="1 2">JH1-1</strain>
    </source>
</reference>
<keyword evidence="2" id="KW-1185">Reference proteome</keyword>
<gene>
    <name evidence="1" type="ORF">E1809_11855</name>
</gene>
<dbReference type="AlphaFoldDB" id="A0A4R5KJM3"/>